<organism evidence="1 2">
    <name type="scientific">Panagrolaimus sp. JU765</name>
    <dbReference type="NCBI Taxonomy" id="591449"/>
    <lineage>
        <taxon>Eukaryota</taxon>
        <taxon>Metazoa</taxon>
        <taxon>Ecdysozoa</taxon>
        <taxon>Nematoda</taxon>
        <taxon>Chromadorea</taxon>
        <taxon>Rhabditida</taxon>
        <taxon>Tylenchina</taxon>
        <taxon>Panagrolaimomorpha</taxon>
        <taxon>Panagrolaimoidea</taxon>
        <taxon>Panagrolaimidae</taxon>
        <taxon>Panagrolaimus</taxon>
    </lineage>
</organism>
<protein>
    <submittedName>
        <fullName evidence="2">SWIM-type domain-containing protein</fullName>
    </submittedName>
</protein>
<dbReference type="WBParaSite" id="JU765_v2.g2807.t1">
    <property type="protein sequence ID" value="JU765_v2.g2807.t1"/>
    <property type="gene ID" value="JU765_v2.g2807"/>
</dbReference>
<proteinExistence type="predicted"/>
<dbReference type="Proteomes" id="UP000887576">
    <property type="component" value="Unplaced"/>
</dbReference>
<sequence>MHALRQKSKIKSDIDFYDLINMVVESFDNDIAPEIADFKWEVSCFFHATQQCKKKFPKYSQYEGGIYEMAACTTLNHFKLKATEVLKKWSNSGHGDLAKFFKDNYVDKNFNWFSQSGTHVRSNNALEASNRWFKKNYCLQRGGVMECIRDAKRYLKDSAEKTFLDSEQMPSKELWKEAEKSKKVLIFKVPCLNSFAVQKLKSNLNVKQSRDIIKDLTNENHEEVTVVHLNAFCEHFYSVSPSLHFNGEFTCNCRPGTQRILCKHVLLVKVNQGLLQWPEHYETLNLQLNDCQRNKAGRPTNESRKRPRALEKPVNS</sequence>
<reference evidence="2" key="1">
    <citation type="submission" date="2022-11" db="UniProtKB">
        <authorList>
            <consortium name="WormBaseParasite"/>
        </authorList>
    </citation>
    <scope>IDENTIFICATION</scope>
</reference>
<accession>A0AC34R2I0</accession>
<name>A0AC34R2I0_9BILA</name>
<evidence type="ECO:0000313" key="1">
    <source>
        <dbReference type="Proteomes" id="UP000887576"/>
    </source>
</evidence>
<evidence type="ECO:0000313" key="2">
    <source>
        <dbReference type="WBParaSite" id="JU765_v2.g2807.t1"/>
    </source>
</evidence>